<keyword evidence="2" id="KW-0547">Nucleotide-binding</keyword>
<dbReference type="SMART" id="SM00382">
    <property type="entry name" value="AAA"/>
    <property type="match status" value="1"/>
</dbReference>
<sequence length="313" mass="34067">MGLSRFNDRELGANELICLEDAGKAYGRSRVLNGISLQVQRGKCTALVGRNGSGKSTLLRLIAGLTRPTDGMRKVRADRLVTGYVPERFPPLPFTPSEYLLSSAEVRGIDKQSGRREMEDYLQLLGMEGYAHARMNQFSKGMLQKINLIQAMMGNPDLLLLDEPLSGLDTKAQESLLHLLTELKNGGTAIVMSVHESTLIESIADRVLLMKNGAIVEESDGGLQDSLKMTRIVVRALNEDAIRQFAEHPSVLFASERTEAWELDVLTGSTDLLLRQVLDRGGSIVSVIPADGMNLHLGAQAIGATEPKGEVGT</sequence>
<dbReference type="InterPro" id="IPR051782">
    <property type="entry name" value="ABC_Transporter_VariousFunc"/>
</dbReference>
<dbReference type="InterPro" id="IPR027417">
    <property type="entry name" value="P-loop_NTPase"/>
</dbReference>
<feature type="domain" description="ABC transporter" evidence="4">
    <location>
        <begin position="17"/>
        <end position="237"/>
    </location>
</feature>
<keyword evidence="6" id="KW-1185">Reference proteome</keyword>
<dbReference type="PANTHER" id="PTHR42939">
    <property type="entry name" value="ABC TRANSPORTER ATP-BINDING PROTEIN ALBC-RELATED"/>
    <property type="match status" value="1"/>
</dbReference>
<gene>
    <name evidence="5" type="ORF">P9847_06675</name>
</gene>
<dbReference type="GO" id="GO:0005524">
    <property type="term" value="F:ATP binding"/>
    <property type="evidence" value="ECO:0007669"/>
    <property type="project" value="UniProtKB-KW"/>
</dbReference>
<keyword evidence="3 5" id="KW-0067">ATP-binding</keyword>
<evidence type="ECO:0000256" key="3">
    <source>
        <dbReference type="ARBA" id="ARBA00022840"/>
    </source>
</evidence>
<dbReference type="PROSITE" id="PS50893">
    <property type="entry name" value="ABC_TRANSPORTER_2"/>
    <property type="match status" value="1"/>
</dbReference>
<keyword evidence="1" id="KW-0813">Transport</keyword>
<dbReference type="Proteomes" id="UP001343257">
    <property type="component" value="Unassembled WGS sequence"/>
</dbReference>
<accession>A0ABU6PQ35</accession>
<evidence type="ECO:0000313" key="5">
    <source>
        <dbReference type="EMBL" id="MED5016989.1"/>
    </source>
</evidence>
<evidence type="ECO:0000256" key="1">
    <source>
        <dbReference type="ARBA" id="ARBA00022448"/>
    </source>
</evidence>
<evidence type="ECO:0000256" key="2">
    <source>
        <dbReference type="ARBA" id="ARBA00022741"/>
    </source>
</evidence>
<evidence type="ECO:0000259" key="4">
    <source>
        <dbReference type="PROSITE" id="PS50893"/>
    </source>
</evidence>
<protein>
    <submittedName>
        <fullName evidence="5">ABC transporter ATP-binding protein</fullName>
    </submittedName>
</protein>
<dbReference type="PANTHER" id="PTHR42939:SF1">
    <property type="entry name" value="ABC TRANSPORTER ATP-BINDING PROTEIN ALBC-RELATED"/>
    <property type="match status" value="1"/>
</dbReference>
<proteinExistence type="predicted"/>
<dbReference type="InterPro" id="IPR003593">
    <property type="entry name" value="AAA+_ATPase"/>
</dbReference>
<reference evidence="5 6" key="1">
    <citation type="submission" date="2023-03" db="EMBL/GenBank/DDBJ databases">
        <title>Bacillus Genome Sequencing.</title>
        <authorList>
            <person name="Dunlap C."/>
        </authorList>
    </citation>
    <scope>NUCLEOTIDE SEQUENCE [LARGE SCALE GENOMIC DNA]</scope>
    <source>
        <strain evidence="5 6">NRS-52</strain>
    </source>
</reference>
<dbReference type="PROSITE" id="PS00211">
    <property type="entry name" value="ABC_TRANSPORTER_1"/>
    <property type="match status" value="1"/>
</dbReference>
<name>A0ABU6PQ35_9BACL</name>
<dbReference type="SUPFAM" id="SSF52540">
    <property type="entry name" value="P-loop containing nucleoside triphosphate hydrolases"/>
    <property type="match status" value="1"/>
</dbReference>
<dbReference type="InterPro" id="IPR003439">
    <property type="entry name" value="ABC_transporter-like_ATP-bd"/>
</dbReference>
<comment type="caution">
    <text evidence="5">The sequence shown here is derived from an EMBL/GenBank/DDBJ whole genome shotgun (WGS) entry which is preliminary data.</text>
</comment>
<dbReference type="EMBL" id="JARTLD010000015">
    <property type="protein sequence ID" value="MED5016989.1"/>
    <property type="molecule type" value="Genomic_DNA"/>
</dbReference>
<dbReference type="Pfam" id="PF00005">
    <property type="entry name" value="ABC_tran"/>
    <property type="match status" value="1"/>
</dbReference>
<dbReference type="Gene3D" id="3.40.50.300">
    <property type="entry name" value="P-loop containing nucleotide triphosphate hydrolases"/>
    <property type="match status" value="1"/>
</dbReference>
<evidence type="ECO:0000313" key="6">
    <source>
        <dbReference type="Proteomes" id="UP001343257"/>
    </source>
</evidence>
<organism evidence="5 6">
    <name type="scientific">Paenibacillus chibensis</name>
    <dbReference type="NCBI Taxonomy" id="59846"/>
    <lineage>
        <taxon>Bacteria</taxon>
        <taxon>Bacillati</taxon>
        <taxon>Bacillota</taxon>
        <taxon>Bacilli</taxon>
        <taxon>Bacillales</taxon>
        <taxon>Paenibacillaceae</taxon>
        <taxon>Paenibacillus</taxon>
    </lineage>
</organism>
<dbReference type="InterPro" id="IPR017871">
    <property type="entry name" value="ABC_transporter-like_CS"/>
</dbReference>